<reference evidence="2 3" key="1">
    <citation type="submission" date="2024-02" db="EMBL/GenBank/DDBJ databases">
        <title>First draft genome assembly of two strains of Seiridium cardinale.</title>
        <authorList>
            <person name="Emiliani G."/>
            <person name="Scali E."/>
        </authorList>
    </citation>
    <scope>NUCLEOTIDE SEQUENCE [LARGE SCALE GENOMIC DNA]</scope>
    <source>
        <strain evidence="2 3">BM-138-000479</strain>
    </source>
</reference>
<protein>
    <submittedName>
        <fullName evidence="2">Uncharacterized protein</fullName>
    </submittedName>
</protein>
<evidence type="ECO:0000313" key="2">
    <source>
        <dbReference type="EMBL" id="KAK9776670.1"/>
    </source>
</evidence>
<comment type="caution">
    <text evidence="2">The sequence shown here is derived from an EMBL/GenBank/DDBJ whole genome shotgun (WGS) entry which is preliminary data.</text>
</comment>
<evidence type="ECO:0000256" key="1">
    <source>
        <dbReference type="SAM" id="MobiDB-lite"/>
    </source>
</evidence>
<proteinExistence type="predicted"/>
<keyword evidence="3" id="KW-1185">Reference proteome</keyword>
<gene>
    <name evidence="2" type="ORF">SCAR479_06715</name>
</gene>
<evidence type="ECO:0000313" key="3">
    <source>
        <dbReference type="Proteomes" id="UP001465668"/>
    </source>
</evidence>
<sequence>MRISSDSAWKATRGVQAHSGTIFSFEPVLPPLSSSDVDGPHETLTRAPFPGPFRIYHVGAAAVTVKDSRSTECRSAASNLTWQKKKLLSMPHKSITRHDLVRKIGRGPPSVPSAPVPAPAVRVLQNTDAHPTATKGDTSADRVGLASHSRTRYLC</sequence>
<accession>A0ABR2XS78</accession>
<dbReference type="Proteomes" id="UP001465668">
    <property type="component" value="Unassembled WGS sequence"/>
</dbReference>
<organism evidence="2 3">
    <name type="scientific">Seiridium cardinale</name>
    <dbReference type="NCBI Taxonomy" id="138064"/>
    <lineage>
        <taxon>Eukaryota</taxon>
        <taxon>Fungi</taxon>
        <taxon>Dikarya</taxon>
        <taxon>Ascomycota</taxon>
        <taxon>Pezizomycotina</taxon>
        <taxon>Sordariomycetes</taxon>
        <taxon>Xylariomycetidae</taxon>
        <taxon>Amphisphaeriales</taxon>
        <taxon>Sporocadaceae</taxon>
        <taxon>Seiridium</taxon>
    </lineage>
</organism>
<dbReference type="EMBL" id="JARVKM010000026">
    <property type="protein sequence ID" value="KAK9776670.1"/>
    <property type="molecule type" value="Genomic_DNA"/>
</dbReference>
<feature type="region of interest" description="Disordered" evidence="1">
    <location>
        <begin position="129"/>
        <end position="150"/>
    </location>
</feature>
<name>A0ABR2XS78_9PEZI</name>